<keyword evidence="7" id="KW-1185">Reference proteome</keyword>
<comment type="caution">
    <text evidence="6">The sequence shown here is derived from an EMBL/GenBank/DDBJ whole genome shotgun (WGS) entry which is preliminary data.</text>
</comment>
<proteinExistence type="inferred from homology"/>
<accession>A0ABR8PNG0</accession>
<feature type="transmembrane region" description="Helical" evidence="5">
    <location>
        <begin position="98"/>
        <end position="118"/>
    </location>
</feature>
<protein>
    <recommendedName>
        <fullName evidence="5">UPF0344 protein H9659_15195</fullName>
    </recommendedName>
</protein>
<keyword evidence="1 5" id="KW-1003">Cell membrane</keyword>
<evidence type="ECO:0000256" key="2">
    <source>
        <dbReference type="ARBA" id="ARBA00022692"/>
    </source>
</evidence>
<evidence type="ECO:0000256" key="5">
    <source>
        <dbReference type="HAMAP-Rule" id="MF_01536"/>
    </source>
</evidence>
<keyword evidence="4 5" id="KW-0472">Membrane</keyword>
<keyword evidence="2 5" id="KW-0812">Transmembrane</keyword>
<reference evidence="6 7" key="1">
    <citation type="submission" date="2020-08" db="EMBL/GenBank/DDBJ databases">
        <title>A Genomic Blueprint of the Chicken Gut Microbiome.</title>
        <authorList>
            <person name="Gilroy R."/>
            <person name="Ravi A."/>
            <person name="Getino M."/>
            <person name="Pursley I."/>
            <person name="Horton D.L."/>
            <person name="Alikhan N.-F."/>
            <person name="Baker D."/>
            <person name="Gharbi K."/>
            <person name="Hall N."/>
            <person name="Watson M."/>
            <person name="Adriaenssens E.M."/>
            <person name="Foster-Nyarko E."/>
            <person name="Jarju S."/>
            <person name="Secka A."/>
            <person name="Antonio M."/>
            <person name="Oren A."/>
            <person name="Chaudhuri R."/>
            <person name="La Ragione R.M."/>
            <person name="Hildebrand F."/>
            <person name="Pallen M.J."/>
        </authorList>
    </citation>
    <scope>NUCLEOTIDE SEQUENCE [LARGE SCALE GENOMIC DNA]</scope>
    <source>
        <strain evidence="6 7">Sa3CUA8</strain>
    </source>
</reference>
<comment type="similarity">
    <text evidence="5">Belongs to the UPF0344 family.</text>
</comment>
<name>A0ABR8PNG0_9BACL</name>
<dbReference type="HAMAP" id="MF_01536">
    <property type="entry name" value="UPF0344"/>
    <property type="match status" value="1"/>
</dbReference>
<feature type="transmembrane region" description="Helical" evidence="5">
    <location>
        <begin position="42"/>
        <end position="60"/>
    </location>
</feature>
<keyword evidence="3 5" id="KW-1133">Transmembrane helix</keyword>
<organism evidence="6 7">
    <name type="scientific">Sporosarcina gallistercoris</name>
    <dbReference type="NCBI Taxonomy" id="2762245"/>
    <lineage>
        <taxon>Bacteria</taxon>
        <taxon>Bacillati</taxon>
        <taxon>Bacillota</taxon>
        <taxon>Bacilli</taxon>
        <taxon>Bacillales</taxon>
        <taxon>Caryophanaceae</taxon>
        <taxon>Sporosarcina</taxon>
    </lineage>
</organism>
<evidence type="ECO:0000256" key="3">
    <source>
        <dbReference type="ARBA" id="ARBA00022989"/>
    </source>
</evidence>
<dbReference type="InterPro" id="IPR010899">
    <property type="entry name" value="UPF0344"/>
</dbReference>
<sequence length="123" mass="13849">MDFLTSSTHLHIFSWVVGIIVFLIAATQPLDSKVRKIMKMVVRVFYILIIITGLALFIKFMSGDAALYGIKFIFGIVTIGMMEMVFARQAKNKSAQLFWILFAVSVLITVALGFHLPFGLKLF</sequence>
<dbReference type="RefSeq" id="WP_191692155.1">
    <property type="nucleotide sequence ID" value="NZ_JACSQY010000018.1"/>
</dbReference>
<comment type="subcellular location">
    <subcellularLocation>
        <location evidence="5">Cell membrane</location>
        <topology evidence="5">Multi-pass membrane protein</topology>
    </subcellularLocation>
</comment>
<evidence type="ECO:0000256" key="4">
    <source>
        <dbReference type="ARBA" id="ARBA00023136"/>
    </source>
</evidence>
<evidence type="ECO:0000313" key="7">
    <source>
        <dbReference type="Proteomes" id="UP000659496"/>
    </source>
</evidence>
<dbReference type="Proteomes" id="UP000659496">
    <property type="component" value="Unassembled WGS sequence"/>
</dbReference>
<gene>
    <name evidence="6" type="ORF">H9659_15195</name>
</gene>
<feature type="transmembrane region" description="Helical" evidence="5">
    <location>
        <begin position="66"/>
        <end position="86"/>
    </location>
</feature>
<evidence type="ECO:0000256" key="1">
    <source>
        <dbReference type="ARBA" id="ARBA00022475"/>
    </source>
</evidence>
<evidence type="ECO:0000313" key="6">
    <source>
        <dbReference type="EMBL" id="MBD7909682.1"/>
    </source>
</evidence>
<dbReference type="Pfam" id="PF07457">
    <property type="entry name" value="DUF1516"/>
    <property type="match status" value="1"/>
</dbReference>
<feature type="transmembrane region" description="Helical" evidence="5">
    <location>
        <begin position="12"/>
        <end position="30"/>
    </location>
</feature>
<dbReference type="EMBL" id="JACSQY010000018">
    <property type="protein sequence ID" value="MBD7909682.1"/>
    <property type="molecule type" value="Genomic_DNA"/>
</dbReference>